<dbReference type="Proteomes" id="UP001066276">
    <property type="component" value="Chromosome 6"/>
</dbReference>
<comment type="caution">
    <text evidence="1">The sequence shown here is derived from an EMBL/GenBank/DDBJ whole genome shotgun (WGS) entry which is preliminary data.</text>
</comment>
<keyword evidence="2" id="KW-1185">Reference proteome</keyword>
<organism evidence="1 2">
    <name type="scientific">Pleurodeles waltl</name>
    <name type="common">Iberian ribbed newt</name>
    <dbReference type="NCBI Taxonomy" id="8319"/>
    <lineage>
        <taxon>Eukaryota</taxon>
        <taxon>Metazoa</taxon>
        <taxon>Chordata</taxon>
        <taxon>Craniata</taxon>
        <taxon>Vertebrata</taxon>
        <taxon>Euteleostomi</taxon>
        <taxon>Amphibia</taxon>
        <taxon>Batrachia</taxon>
        <taxon>Caudata</taxon>
        <taxon>Salamandroidea</taxon>
        <taxon>Salamandridae</taxon>
        <taxon>Pleurodelinae</taxon>
        <taxon>Pleurodeles</taxon>
    </lineage>
</organism>
<evidence type="ECO:0000313" key="2">
    <source>
        <dbReference type="Proteomes" id="UP001066276"/>
    </source>
</evidence>
<gene>
    <name evidence="1" type="ORF">NDU88_012019</name>
</gene>
<evidence type="ECO:0000313" key="1">
    <source>
        <dbReference type="EMBL" id="KAJ1145735.1"/>
    </source>
</evidence>
<accession>A0AAV7R2R9</accession>
<name>A0AAV7R2R9_PLEWA</name>
<dbReference type="AlphaFoldDB" id="A0AAV7R2R9"/>
<dbReference type="EMBL" id="JANPWB010000010">
    <property type="protein sequence ID" value="KAJ1145735.1"/>
    <property type="molecule type" value="Genomic_DNA"/>
</dbReference>
<proteinExistence type="predicted"/>
<reference evidence="1" key="1">
    <citation type="journal article" date="2022" name="bioRxiv">
        <title>Sequencing and chromosome-scale assembly of the giantPleurodeles waltlgenome.</title>
        <authorList>
            <person name="Brown T."/>
            <person name="Elewa A."/>
            <person name="Iarovenko S."/>
            <person name="Subramanian E."/>
            <person name="Araus A.J."/>
            <person name="Petzold A."/>
            <person name="Susuki M."/>
            <person name="Suzuki K.-i.T."/>
            <person name="Hayashi T."/>
            <person name="Toyoda A."/>
            <person name="Oliveira C."/>
            <person name="Osipova E."/>
            <person name="Leigh N.D."/>
            <person name="Simon A."/>
            <person name="Yun M.H."/>
        </authorList>
    </citation>
    <scope>NUCLEOTIDE SEQUENCE</scope>
    <source>
        <strain evidence="1">20211129_DDA</strain>
        <tissue evidence="1">Liver</tissue>
    </source>
</reference>
<sequence length="199" mass="21352">MQSLLSAVQLLSSIDAPSAPVPPTAPWASTDTLKNTVAELKHQIEAIAAACCVKPAATGTTGLSDIPSPSVQSHIPNNVDKGKITETNINTFGGGTAAVGARQDTLLSRPSKLTAHVAADVKEKILKGDFVDIFSLIRAKRREVELKDKEGKASSSSDKKPRVEENITNWLFGFNVYMSVMLEKKPDLANSMTFYANKI</sequence>
<protein>
    <submittedName>
        <fullName evidence="1">Uncharacterized protein</fullName>
    </submittedName>
</protein>